<evidence type="ECO:0000313" key="8">
    <source>
        <dbReference type="EMBL" id="TDQ78109.1"/>
    </source>
</evidence>
<dbReference type="SUPFAM" id="SSF48452">
    <property type="entry name" value="TPR-like"/>
    <property type="match status" value="1"/>
</dbReference>
<evidence type="ECO:0000256" key="1">
    <source>
        <dbReference type="ARBA" id="ARBA00004442"/>
    </source>
</evidence>
<organism evidence="8 9">
    <name type="scientific">Sphingobacterium yanglingense</name>
    <dbReference type="NCBI Taxonomy" id="1437280"/>
    <lineage>
        <taxon>Bacteria</taxon>
        <taxon>Pseudomonadati</taxon>
        <taxon>Bacteroidota</taxon>
        <taxon>Sphingobacteriia</taxon>
        <taxon>Sphingobacteriales</taxon>
        <taxon>Sphingobacteriaceae</taxon>
        <taxon>Sphingobacterium</taxon>
    </lineage>
</organism>
<evidence type="ECO:0000313" key="9">
    <source>
        <dbReference type="Proteomes" id="UP000295292"/>
    </source>
</evidence>
<protein>
    <submittedName>
        <fullName evidence="8">SusD-like starch-binding protein associating with outer membrane</fullName>
    </submittedName>
</protein>
<name>A0A4R6WE91_9SPHI</name>
<dbReference type="InterPro" id="IPR012944">
    <property type="entry name" value="SusD_RagB_dom"/>
</dbReference>
<feature type="domain" description="SusD-like N-terminal" evidence="7">
    <location>
        <begin position="23"/>
        <end position="227"/>
    </location>
</feature>
<keyword evidence="3" id="KW-0732">Signal</keyword>
<dbReference type="Pfam" id="PF14322">
    <property type="entry name" value="SusD-like_3"/>
    <property type="match status" value="1"/>
</dbReference>
<evidence type="ECO:0000259" key="6">
    <source>
        <dbReference type="Pfam" id="PF07980"/>
    </source>
</evidence>
<dbReference type="OrthoDB" id="697229at2"/>
<dbReference type="Gene3D" id="1.25.40.390">
    <property type="match status" value="2"/>
</dbReference>
<dbReference type="EMBL" id="SNYV01000013">
    <property type="protein sequence ID" value="TDQ78109.1"/>
    <property type="molecule type" value="Genomic_DNA"/>
</dbReference>
<keyword evidence="4" id="KW-0472">Membrane</keyword>
<evidence type="ECO:0000256" key="3">
    <source>
        <dbReference type="ARBA" id="ARBA00022729"/>
    </source>
</evidence>
<proteinExistence type="inferred from homology"/>
<gene>
    <name evidence="8" type="ORF">CLV99_2087</name>
</gene>
<dbReference type="InterPro" id="IPR011990">
    <property type="entry name" value="TPR-like_helical_dom_sf"/>
</dbReference>
<reference evidence="8 9" key="1">
    <citation type="submission" date="2019-03" db="EMBL/GenBank/DDBJ databases">
        <title>Genomic Encyclopedia of Archaeal and Bacterial Type Strains, Phase II (KMG-II): from individual species to whole genera.</title>
        <authorList>
            <person name="Goeker M."/>
        </authorList>
    </citation>
    <scope>NUCLEOTIDE SEQUENCE [LARGE SCALE GENOMIC DNA]</scope>
    <source>
        <strain evidence="8 9">DSM 28353</strain>
    </source>
</reference>
<evidence type="ECO:0000256" key="4">
    <source>
        <dbReference type="ARBA" id="ARBA00023136"/>
    </source>
</evidence>
<dbReference type="RefSeq" id="WP_133584361.1">
    <property type="nucleotide sequence ID" value="NZ_SNYV01000013.1"/>
</dbReference>
<evidence type="ECO:0000256" key="2">
    <source>
        <dbReference type="ARBA" id="ARBA00006275"/>
    </source>
</evidence>
<keyword evidence="5" id="KW-0998">Cell outer membrane</keyword>
<dbReference type="GO" id="GO:0009279">
    <property type="term" value="C:cell outer membrane"/>
    <property type="evidence" value="ECO:0007669"/>
    <property type="project" value="UniProtKB-SubCell"/>
</dbReference>
<evidence type="ECO:0000259" key="7">
    <source>
        <dbReference type="Pfam" id="PF14322"/>
    </source>
</evidence>
<dbReference type="AlphaFoldDB" id="A0A4R6WE91"/>
<sequence>MKINKNMIILFVAITSILTGCDKYLDITPKGKRLLTTVADYDQWLNSELLINTVGQAFNTLNLLSDNVDNVNITNPPTAEYELVYSWAQQFTTDMQAPPVFWGDHYAIINHFNTVLVGIDEATGGTNVQKKSLKAEALLGRAYEYFYLVNLYGRPYDSETADKDLAVPFVVSNDVSQLVPDRSTVAEVNQRIIEDLNFAVNDLPADNSANRFRGSKAAAYSLLARIYFYQRNYAEAQKNAALALDFTNATMLDLNEPVTSVQVSIRRDVIYGRMFMGSNTVALEYMQSFAENDLRVRTFYNSADDYTFIERGATQYSPLQVTPQFIYENSGTSVQEMKLIIAECAARDGDIALALKHLDELQKNRLDRETYEPYDTDDKEALLQEILLERNRELGFSGLRWFDMRRLDKENRMPTIHRRDAQDNIIFSLAPKSDRYTLQIPIQALSFNPGMQQNP</sequence>
<comment type="subcellular location">
    <subcellularLocation>
        <location evidence="1">Cell outer membrane</location>
    </subcellularLocation>
</comment>
<dbReference type="Proteomes" id="UP000295292">
    <property type="component" value="Unassembled WGS sequence"/>
</dbReference>
<dbReference type="PROSITE" id="PS51257">
    <property type="entry name" value="PROKAR_LIPOPROTEIN"/>
    <property type="match status" value="1"/>
</dbReference>
<accession>A0A4R6WE91</accession>
<dbReference type="InterPro" id="IPR033985">
    <property type="entry name" value="SusD-like_N"/>
</dbReference>
<dbReference type="Pfam" id="PF07980">
    <property type="entry name" value="SusD_RagB"/>
    <property type="match status" value="1"/>
</dbReference>
<evidence type="ECO:0000256" key="5">
    <source>
        <dbReference type="ARBA" id="ARBA00023237"/>
    </source>
</evidence>
<feature type="domain" description="RagB/SusD" evidence="6">
    <location>
        <begin position="336"/>
        <end position="455"/>
    </location>
</feature>
<keyword evidence="9" id="KW-1185">Reference proteome</keyword>
<comment type="caution">
    <text evidence="8">The sequence shown here is derived from an EMBL/GenBank/DDBJ whole genome shotgun (WGS) entry which is preliminary data.</text>
</comment>
<comment type="similarity">
    <text evidence="2">Belongs to the SusD family.</text>
</comment>